<dbReference type="EMBL" id="JACEFO010000413">
    <property type="protein sequence ID" value="KAF8772336.1"/>
    <property type="molecule type" value="Genomic_DNA"/>
</dbReference>
<protein>
    <submittedName>
        <fullName evidence="2">Uncharacterized protein</fullName>
    </submittedName>
</protein>
<organism evidence="2 3">
    <name type="scientific">Digitaria exilis</name>
    <dbReference type="NCBI Taxonomy" id="1010633"/>
    <lineage>
        <taxon>Eukaryota</taxon>
        <taxon>Viridiplantae</taxon>
        <taxon>Streptophyta</taxon>
        <taxon>Embryophyta</taxon>
        <taxon>Tracheophyta</taxon>
        <taxon>Spermatophyta</taxon>
        <taxon>Magnoliopsida</taxon>
        <taxon>Liliopsida</taxon>
        <taxon>Poales</taxon>
        <taxon>Poaceae</taxon>
        <taxon>PACMAD clade</taxon>
        <taxon>Panicoideae</taxon>
        <taxon>Panicodae</taxon>
        <taxon>Paniceae</taxon>
        <taxon>Anthephorinae</taxon>
        <taxon>Digitaria</taxon>
    </lineage>
</organism>
<dbReference type="PROSITE" id="PS51257">
    <property type="entry name" value="PROKAR_LIPOPROTEIN"/>
    <property type="match status" value="1"/>
</dbReference>
<dbReference type="OrthoDB" id="615024at2759"/>
<evidence type="ECO:0000313" key="3">
    <source>
        <dbReference type="Proteomes" id="UP000636709"/>
    </source>
</evidence>
<accession>A0A835FQV7</accession>
<proteinExistence type="predicted"/>
<gene>
    <name evidence="2" type="ORF">HU200_005874</name>
</gene>
<feature type="compositionally biased region" description="Low complexity" evidence="1">
    <location>
        <begin position="110"/>
        <end position="125"/>
    </location>
</feature>
<comment type="caution">
    <text evidence="2">The sequence shown here is derived from an EMBL/GenBank/DDBJ whole genome shotgun (WGS) entry which is preliminary data.</text>
</comment>
<evidence type="ECO:0000256" key="1">
    <source>
        <dbReference type="SAM" id="MobiDB-lite"/>
    </source>
</evidence>
<reference evidence="2" key="1">
    <citation type="submission" date="2020-07" db="EMBL/GenBank/DDBJ databases">
        <title>Genome sequence and genetic diversity analysis of an under-domesticated orphan crop, white fonio (Digitaria exilis).</title>
        <authorList>
            <person name="Bennetzen J.L."/>
            <person name="Chen S."/>
            <person name="Ma X."/>
            <person name="Wang X."/>
            <person name="Yssel A.E.J."/>
            <person name="Chaluvadi S.R."/>
            <person name="Johnson M."/>
            <person name="Gangashetty P."/>
            <person name="Hamidou F."/>
            <person name="Sanogo M.D."/>
            <person name="Zwaenepoel A."/>
            <person name="Wallace J."/>
            <person name="Van De Peer Y."/>
            <person name="Van Deynze A."/>
        </authorList>
    </citation>
    <scope>NUCLEOTIDE SEQUENCE</scope>
    <source>
        <tissue evidence="2">Leaves</tissue>
    </source>
</reference>
<keyword evidence="3" id="KW-1185">Reference proteome</keyword>
<evidence type="ECO:0000313" key="2">
    <source>
        <dbReference type="EMBL" id="KAF8772336.1"/>
    </source>
</evidence>
<name>A0A835FQV7_9POAL</name>
<dbReference type="AlphaFoldDB" id="A0A835FQV7"/>
<feature type="region of interest" description="Disordered" evidence="1">
    <location>
        <begin position="101"/>
        <end position="125"/>
    </location>
</feature>
<dbReference type="Proteomes" id="UP000636709">
    <property type="component" value="Unassembled WGS sequence"/>
</dbReference>
<sequence>MVDKRRSPRLHWPLVSVVAMFSCFRHATIVPKRGSLAVAEGYDQIRNSESTKLFWPLNTTPLPSHVFAEAGRLPPWSTKTPWPTQSSSSYLPGPGLARCPGSTTRHRLASDGGASSPAAPSTPSTADARPLVAVSYYNHGVFLCPRFEPSLSTAGVDARHFSLEFIPVDDGTRYRRIKDSRGSLLLIALHSCKIGPRDLIVYEPLTRRLEVIPPPKLNLPFIKISRRPSATPTWLSIFDERTKEARRRRRFLDVDLVAVGALVGFVARTMT</sequence>